<reference evidence="14" key="1">
    <citation type="submission" date="2011-08" db="EMBL/GenBank/DDBJ databases">
        <title>The draft genome of Latimeria chalumnae.</title>
        <authorList>
            <person name="Di Palma F."/>
            <person name="Alfoldi J."/>
            <person name="Johnson J."/>
            <person name="Berlin A."/>
            <person name="Gnerre S."/>
            <person name="Jaffe D."/>
            <person name="MacCallum I."/>
            <person name="Young S."/>
            <person name="Walker B.J."/>
            <person name="Lander E."/>
            <person name="Lindblad-Toh K."/>
        </authorList>
    </citation>
    <scope>NUCLEOTIDE SEQUENCE [LARGE SCALE GENOMIC DNA]</scope>
    <source>
        <strain evidence="14">Wild caught</strain>
    </source>
</reference>
<organism evidence="13 14">
    <name type="scientific">Latimeria chalumnae</name>
    <name type="common">Coelacanth</name>
    <dbReference type="NCBI Taxonomy" id="7897"/>
    <lineage>
        <taxon>Eukaryota</taxon>
        <taxon>Metazoa</taxon>
        <taxon>Chordata</taxon>
        <taxon>Craniata</taxon>
        <taxon>Vertebrata</taxon>
        <taxon>Euteleostomi</taxon>
        <taxon>Coelacanthiformes</taxon>
        <taxon>Coelacanthidae</taxon>
        <taxon>Latimeria</taxon>
    </lineage>
</organism>
<keyword evidence="2 11" id="KW-1003">Cell membrane</keyword>
<evidence type="ECO:0000256" key="2">
    <source>
        <dbReference type="ARBA" id="ARBA00022475"/>
    </source>
</evidence>
<dbReference type="Proteomes" id="UP000008672">
    <property type="component" value="Unassembled WGS sequence"/>
</dbReference>
<comment type="similarity">
    <text evidence="11">Belongs to the G-protein coupled receptor 1 family.</text>
</comment>
<comment type="subcellular location">
    <subcellularLocation>
        <location evidence="1 11">Cell membrane</location>
        <topology evidence="1 11">Multi-pass membrane protein</topology>
    </subcellularLocation>
</comment>
<evidence type="ECO:0000256" key="1">
    <source>
        <dbReference type="ARBA" id="ARBA00004651"/>
    </source>
</evidence>
<feature type="transmembrane region" description="Helical" evidence="11">
    <location>
        <begin position="125"/>
        <end position="147"/>
    </location>
</feature>
<dbReference type="PROSITE" id="PS50262">
    <property type="entry name" value="G_PROTEIN_RECEP_F1_2"/>
    <property type="match status" value="1"/>
</dbReference>
<evidence type="ECO:0000256" key="4">
    <source>
        <dbReference type="ARBA" id="ARBA00022989"/>
    </source>
</evidence>
<evidence type="ECO:0000256" key="11">
    <source>
        <dbReference type="RuleBase" id="RU201114"/>
    </source>
</evidence>
<reference evidence="13" key="3">
    <citation type="submission" date="2025-09" db="UniProtKB">
        <authorList>
            <consortium name="Ensembl"/>
        </authorList>
    </citation>
    <scope>IDENTIFICATION</scope>
</reference>
<evidence type="ECO:0000256" key="7">
    <source>
        <dbReference type="ARBA" id="ARBA00023157"/>
    </source>
</evidence>
<dbReference type="GeneTree" id="ENSGT01030000234555"/>
<keyword evidence="8 11" id="KW-0675">Receptor</keyword>
<dbReference type="InParanoid" id="H3A338"/>
<keyword evidence="4 11" id="KW-1133">Transmembrane helix</keyword>
<keyword evidence="3 11" id="KW-0812">Transmembrane</keyword>
<evidence type="ECO:0000256" key="3">
    <source>
        <dbReference type="ARBA" id="ARBA00022692"/>
    </source>
</evidence>
<feature type="transmembrane region" description="Helical" evidence="11">
    <location>
        <begin position="47"/>
        <end position="71"/>
    </location>
</feature>
<dbReference type="OMA" id="FNFMMCM"/>
<keyword evidence="10 11" id="KW-0807">Transducer</keyword>
<sequence>TVKVLSELDVPYVIIEIIVAMLTLVGNGFICIAVLKSKKLRLVTNYFLVSLALADFLVGAVAIPCALLTDLGLPRCKYFLCVLMLCTLLILTQASIFGLLAIAVERYIAVLEPFYYQSIMTPRNSALIILASWVLSIFIGLVPLIGWRKPIPDDGWCIFDNIIDATYMVYFNFICCMLVPLVIMFVIYGRIFTEVKKQIRQIAERQVDISAQEKRRKVIRKEFQTAISLFLVLFFFALCWIPIHILNCITLYCPGCTILDPIMQTTVIFSHANSAVNPFIYVFRMKSFREAFEGMFSWLWHPVTVTRCSHSELAPYNKGNVDVGEKNKNI</sequence>
<evidence type="ECO:0000259" key="12">
    <source>
        <dbReference type="PROSITE" id="PS50262"/>
    </source>
</evidence>
<dbReference type="PROSITE" id="PS00237">
    <property type="entry name" value="G_PROTEIN_RECEP_F1_1"/>
    <property type="match status" value="1"/>
</dbReference>
<dbReference type="GO" id="GO:0001609">
    <property type="term" value="F:G protein-coupled adenosine receptor activity"/>
    <property type="evidence" value="ECO:0007669"/>
    <property type="project" value="UniProtKB-UniRule"/>
</dbReference>
<dbReference type="eggNOG" id="KOG3656">
    <property type="taxonomic scope" value="Eukaryota"/>
</dbReference>
<dbReference type="Gene3D" id="1.20.1070.10">
    <property type="entry name" value="Rhodopsin 7-helix transmembrane proteins"/>
    <property type="match status" value="1"/>
</dbReference>
<evidence type="ECO:0000313" key="14">
    <source>
        <dbReference type="Proteomes" id="UP000008672"/>
    </source>
</evidence>
<dbReference type="PRINTS" id="PR00424">
    <property type="entry name" value="ADENOSINER"/>
</dbReference>
<dbReference type="InterPro" id="IPR000276">
    <property type="entry name" value="GPCR_Rhodpsn"/>
</dbReference>
<evidence type="ECO:0000256" key="10">
    <source>
        <dbReference type="ARBA" id="ARBA00023224"/>
    </source>
</evidence>
<evidence type="ECO:0000313" key="13">
    <source>
        <dbReference type="Ensembl" id="ENSLACP00000004059.1"/>
    </source>
</evidence>
<evidence type="ECO:0000256" key="6">
    <source>
        <dbReference type="ARBA" id="ARBA00023136"/>
    </source>
</evidence>
<keyword evidence="7 11" id="KW-1015">Disulfide bond</keyword>
<keyword evidence="6 11" id="KW-0472">Membrane</keyword>
<dbReference type="InterPro" id="IPR017452">
    <property type="entry name" value="GPCR_Rhodpsn_7TM"/>
</dbReference>
<gene>
    <name evidence="13" type="primary">LOC102360108</name>
</gene>
<dbReference type="PRINTS" id="PR00237">
    <property type="entry name" value="GPCRRHODOPSN"/>
</dbReference>
<dbReference type="AlphaFoldDB" id="H3A338"/>
<name>H3A338_LATCH</name>
<dbReference type="InterPro" id="IPR001634">
    <property type="entry name" value="Adenosn_rcpt"/>
</dbReference>
<keyword evidence="9 11" id="KW-0325">Glycoprotein</keyword>
<dbReference type="STRING" id="7897.ENSLACP00000004059"/>
<reference evidence="13" key="2">
    <citation type="submission" date="2025-08" db="UniProtKB">
        <authorList>
            <consortium name="Ensembl"/>
        </authorList>
    </citation>
    <scope>IDENTIFICATION</scope>
</reference>
<protein>
    <recommendedName>
        <fullName evidence="12">G-protein coupled receptors family 1 profile domain-containing protein</fullName>
    </recommendedName>
</protein>
<keyword evidence="14" id="KW-1185">Reference proteome</keyword>
<dbReference type="SMART" id="SM01381">
    <property type="entry name" value="7TM_GPCR_Srsx"/>
    <property type="match status" value="1"/>
</dbReference>
<evidence type="ECO:0000256" key="8">
    <source>
        <dbReference type="ARBA" id="ARBA00023170"/>
    </source>
</evidence>
<proteinExistence type="inferred from homology"/>
<dbReference type="GO" id="GO:0005886">
    <property type="term" value="C:plasma membrane"/>
    <property type="evidence" value="ECO:0007669"/>
    <property type="project" value="UniProtKB-SubCell"/>
</dbReference>
<dbReference type="Ensembl" id="ENSLACT00000004095.1">
    <property type="protein sequence ID" value="ENSLACP00000004059.1"/>
    <property type="gene ID" value="ENSLACG00000003614.1"/>
</dbReference>
<dbReference type="EMBL" id="AFYH01034829">
    <property type="status" value="NOT_ANNOTATED_CDS"/>
    <property type="molecule type" value="Genomic_DNA"/>
</dbReference>
<dbReference type="Pfam" id="PF00001">
    <property type="entry name" value="7tm_1"/>
    <property type="match status" value="1"/>
</dbReference>
<feature type="transmembrane region" description="Helical" evidence="11">
    <location>
        <begin position="77"/>
        <end position="104"/>
    </location>
</feature>
<dbReference type="PANTHER" id="PTHR24246">
    <property type="entry name" value="OLFACTORY RECEPTOR AND ADENOSINE RECEPTOR"/>
    <property type="match status" value="1"/>
</dbReference>
<feature type="transmembrane region" description="Helical" evidence="11">
    <location>
        <begin position="167"/>
        <end position="188"/>
    </location>
</feature>
<dbReference type="PANTHER" id="PTHR24246:SF21">
    <property type="entry name" value="G-PROTEIN COUPLED RECEPTORS FAMILY 1 PROFILE DOMAIN-CONTAINING PROTEIN"/>
    <property type="match status" value="1"/>
</dbReference>
<evidence type="ECO:0000256" key="5">
    <source>
        <dbReference type="ARBA" id="ARBA00023040"/>
    </source>
</evidence>
<feature type="transmembrane region" description="Helical" evidence="11">
    <location>
        <begin position="223"/>
        <end position="243"/>
    </location>
</feature>
<dbReference type="SUPFAM" id="SSF81321">
    <property type="entry name" value="Family A G protein-coupled receptor-like"/>
    <property type="match status" value="1"/>
</dbReference>
<dbReference type="HOGENOM" id="CLU_009579_11_5_1"/>
<feature type="domain" description="G-protein coupled receptors family 1 profile" evidence="12">
    <location>
        <begin position="26"/>
        <end position="281"/>
    </location>
</feature>
<keyword evidence="5 11" id="KW-0297">G-protein coupled receptor</keyword>
<feature type="transmembrane region" description="Helical" evidence="11">
    <location>
        <begin position="12"/>
        <end position="35"/>
    </location>
</feature>
<accession>H3A338</accession>
<evidence type="ECO:0000256" key="9">
    <source>
        <dbReference type="ARBA" id="ARBA00023180"/>
    </source>
</evidence>